<proteinExistence type="predicted"/>
<organism evidence="1 2">
    <name type="scientific">Shouchella xiaoxiensis</name>
    <dbReference type="NCBI Taxonomy" id="766895"/>
    <lineage>
        <taxon>Bacteria</taxon>
        <taxon>Bacillati</taxon>
        <taxon>Bacillota</taxon>
        <taxon>Bacilli</taxon>
        <taxon>Bacillales</taxon>
        <taxon>Bacillaceae</taxon>
        <taxon>Shouchella</taxon>
    </lineage>
</organism>
<keyword evidence="2" id="KW-1185">Reference proteome</keyword>
<evidence type="ECO:0000313" key="1">
    <source>
        <dbReference type="EMBL" id="MBM7837431.1"/>
    </source>
</evidence>
<reference evidence="1" key="1">
    <citation type="submission" date="2021-01" db="EMBL/GenBank/DDBJ databases">
        <title>Genomic Encyclopedia of Type Strains, Phase IV (KMG-IV): sequencing the most valuable type-strain genomes for metagenomic binning, comparative biology and taxonomic classification.</title>
        <authorList>
            <person name="Goeker M."/>
        </authorList>
    </citation>
    <scope>NUCLEOTIDE SEQUENCE</scope>
    <source>
        <strain evidence="1">DSM 21943</strain>
    </source>
</reference>
<gene>
    <name evidence="1" type="ORF">JOC54_000662</name>
</gene>
<comment type="caution">
    <text evidence="1">The sequence shown here is derived from an EMBL/GenBank/DDBJ whole genome shotgun (WGS) entry which is preliminary data.</text>
</comment>
<dbReference type="Proteomes" id="UP001179280">
    <property type="component" value="Unassembled WGS sequence"/>
</dbReference>
<name>A0ABS2SQX2_9BACI</name>
<sequence length="32" mass="3558">MWYRLAGQEAIAAYLTGLAVGVYERKAEIAEN</sequence>
<dbReference type="EMBL" id="JAFBCV010000001">
    <property type="protein sequence ID" value="MBM7837431.1"/>
    <property type="molecule type" value="Genomic_DNA"/>
</dbReference>
<evidence type="ECO:0000313" key="2">
    <source>
        <dbReference type="Proteomes" id="UP001179280"/>
    </source>
</evidence>
<accession>A0ABS2SQX2</accession>
<protein>
    <submittedName>
        <fullName evidence="1">Uncharacterized protein</fullName>
    </submittedName>
</protein>